<evidence type="ECO:0000259" key="1">
    <source>
        <dbReference type="Pfam" id="PF13723"/>
    </source>
</evidence>
<comment type="caution">
    <text evidence="2">The sequence shown here is derived from an EMBL/GenBank/DDBJ whole genome shotgun (WGS) entry which is preliminary data.</text>
</comment>
<protein>
    <submittedName>
        <fullName evidence="2">3-oxoacyl-ACP synthase</fullName>
    </submittedName>
</protein>
<accession>A0ABX1PXG4</accession>
<keyword evidence="3" id="KW-1185">Reference proteome</keyword>
<dbReference type="InterPro" id="IPR014030">
    <property type="entry name" value="Ketoacyl_synth_N"/>
</dbReference>
<dbReference type="SUPFAM" id="SSF53901">
    <property type="entry name" value="Thiolase-like"/>
    <property type="match status" value="1"/>
</dbReference>
<evidence type="ECO:0000313" key="2">
    <source>
        <dbReference type="EMBL" id="NMG44053.1"/>
    </source>
</evidence>
<gene>
    <name evidence="2" type="ORF">GPA22_09965</name>
</gene>
<dbReference type="EMBL" id="WTVN01000012">
    <property type="protein sequence ID" value="NMG44053.1"/>
    <property type="molecule type" value="Genomic_DNA"/>
</dbReference>
<evidence type="ECO:0000313" key="3">
    <source>
        <dbReference type="Proteomes" id="UP000623795"/>
    </source>
</evidence>
<dbReference type="Gene3D" id="3.40.47.10">
    <property type="match status" value="1"/>
</dbReference>
<name>A0ABX1PXG4_9RHOO</name>
<dbReference type="Proteomes" id="UP000623795">
    <property type="component" value="Unassembled WGS sequence"/>
</dbReference>
<dbReference type="RefSeq" id="WP_169255923.1">
    <property type="nucleotide sequence ID" value="NZ_WTVN01000012.1"/>
</dbReference>
<feature type="domain" description="Beta-ketoacyl synthase-like N-terminal" evidence="1">
    <location>
        <begin position="36"/>
        <end position="200"/>
    </location>
</feature>
<organism evidence="2 3">
    <name type="scientific">Aromatoleum toluvorans</name>
    <dbReference type="NCBI Taxonomy" id="92002"/>
    <lineage>
        <taxon>Bacteria</taxon>
        <taxon>Pseudomonadati</taxon>
        <taxon>Pseudomonadota</taxon>
        <taxon>Betaproteobacteria</taxon>
        <taxon>Rhodocyclales</taxon>
        <taxon>Rhodocyclaceae</taxon>
        <taxon>Aromatoleum</taxon>
    </lineage>
</organism>
<proteinExistence type="predicted"/>
<dbReference type="Pfam" id="PF13723">
    <property type="entry name" value="Ketoacyl-synt_2"/>
    <property type="match status" value="1"/>
</dbReference>
<reference evidence="2 3" key="1">
    <citation type="submission" date="2019-12" db="EMBL/GenBank/DDBJ databases">
        <title>Comparative genomics gives insights into the taxonomy of the Azoarcus-Aromatoleum group and reveals separate origins of nif in the plant-associated Azoarcus and non-plant-associated Aromatoleum sub-groups.</title>
        <authorList>
            <person name="Lafos M."/>
            <person name="Maluk M."/>
            <person name="Batista M."/>
            <person name="Junghare M."/>
            <person name="Carmona M."/>
            <person name="Faoro H."/>
            <person name="Cruz L.M."/>
            <person name="Battistoni F."/>
            <person name="De Souza E."/>
            <person name="Pedrosa F."/>
            <person name="Chen W.-M."/>
            <person name="Poole P.S."/>
            <person name="Dixon R.A."/>
            <person name="James E.K."/>
        </authorList>
    </citation>
    <scope>NUCLEOTIDE SEQUENCE [LARGE SCALE GENOMIC DNA]</scope>
    <source>
        <strain evidence="2 3">Td21</strain>
    </source>
</reference>
<sequence length="265" mass="27413">MATPPSASIRSIGVLGPGLADWPACAAILSGETAWAPAKTVLAAPDLLPPAERRRAVRVVKLALTVGLEATRAAGVDPAELATVFSSSGGDGVNCHQICETLASDDRQISPTRFHNSVHNAAAGYWSIATGATASAAVLCAYDGSFAAGLLEAITQVAVDRAPCLLIAYDADYPEPLRAKRPVPDAFGVALLLTPETDGRAIGRISAQLTDGSADSLADPALDELRRAIPAARSLPLLAAIARDRSGRVVLDYLDHARLAVDFCA</sequence>
<dbReference type="InterPro" id="IPR016039">
    <property type="entry name" value="Thiolase-like"/>
</dbReference>